<proteinExistence type="predicted"/>
<dbReference type="Proteomes" id="UP000324800">
    <property type="component" value="Unassembled WGS sequence"/>
</dbReference>
<feature type="non-terminal residue" evidence="1">
    <location>
        <position position="42"/>
    </location>
</feature>
<dbReference type="EMBL" id="SNRW01019178">
    <property type="protein sequence ID" value="KAA6366621.1"/>
    <property type="molecule type" value="Genomic_DNA"/>
</dbReference>
<dbReference type="AlphaFoldDB" id="A0A5J4U9Q4"/>
<accession>A0A5J4U9Q4</accession>
<comment type="caution">
    <text evidence="1">The sequence shown here is derived from an EMBL/GenBank/DDBJ whole genome shotgun (WGS) entry which is preliminary data.</text>
</comment>
<protein>
    <submittedName>
        <fullName evidence="1">Uncharacterized protein</fullName>
    </submittedName>
</protein>
<name>A0A5J4U9Q4_9EUKA</name>
<evidence type="ECO:0000313" key="2">
    <source>
        <dbReference type="Proteomes" id="UP000324800"/>
    </source>
</evidence>
<sequence>MNSAYLEPSELGLFVNFDPPKSTSQTPITITIEQPELGDEIG</sequence>
<evidence type="ECO:0000313" key="1">
    <source>
        <dbReference type="EMBL" id="KAA6366621.1"/>
    </source>
</evidence>
<organism evidence="1 2">
    <name type="scientific">Streblomastix strix</name>
    <dbReference type="NCBI Taxonomy" id="222440"/>
    <lineage>
        <taxon>Eukaryota</taxon>
        <taxon>Metamonada</taxon>
        <taxon>Preaxostyla</taxon>
        <taxon>Oxymonadida</taxon>
        <taxon>Streblomastigidae</taxon>
        <taxon>Streblomastix</taxon>
    </lineage>
</organism>
<reference evidence="1 2" key="1">
    <citation type="submission" date="2019-03" db="EMBL/GenBank/DDBJ databases">
        <title>Single cell metagenomics reveals metabolic interactions within the superorganism composed of flagellate Streblomastix strix and complex community of Bacteroidetes bacteria on its surface.</title>
        <authorList>
            <person name="Treitli S.C."/>
            <person name="Kolisko M."/>
            <person name="Husnik F."/>
            <person name="Keeling P."/>
            <person name="Hampl V."/>
        </authorList>
    </citation>
    <scope>NUCLEOTIDE SEQUENCE [LARGE SCALE GENOMIC DNA]</scope>
    <source>
        <strain evidence="1">ST1C</strain>
    </source>
</reference>
<gene>
    <name evidence="1" type="ORF">EZS28_037852</name>
</gene>